<keyword evidence="2" id="KW-1185">Reference proteome</keyword>
<evidence type="ECO:0000313" key="1">
    <source>
        <dbReference type="EMBL" id="CRL06261.1"/>
    </source>
</evidence>
<name>A0A1J1J1E1_9DIPT</name>
<evidence type="ECO:0000313" key="2">
    <source>
        <dbReference type="Proteomes" id="UP000183832"/>
    </source>
</evidence>
<dbReference type="Proteomes" id="UP000183832">
    <property type="component" value="Unassembled WGS sequence"/>
</dbReference>
<sequence>MPMLTQSANANKEKKRIGDELKSIKTIVLMIIMCVVSKIESLKINLLHVNFENINKHHQNCSTALRSNSMERRFNV</sequence>
<dbReference type="EMBL" id="CVRI01000066">
    <property type="protein sequence ID" value="CRL06261.1"/>
    <property type="molecule type" value="Genomic_DNA"/>
</dbReference>
<gene>
    <name evidence="1" type="ORF">CLUMA_CG019239</name>
</gene>
<reference evidence="1 2" key="1">
    <citation type="submission" date="2015-04" db="EMBL/GenBank/DDBJ databases">
        <authorList>
            <person name="Syromyatnikov M.Y."/>
            <person name="Popov V.N."/>
        </authorList>
    </citation>
    <scope>NUCLEOTIDE SEQUENCE [LARGE SCALE GENOMIC DNA]</scope>
</reference>
<organism evidence="1 2">
    <name type="scientific">Clunio marinus</name>
    <dbReference type="NCBI Taxonomy" id="568069"/>
    <lineage>
        <taxon>Eukaryota</taxon>
        <taxon>Metazoa</taxon>
        <taxon>Ecdysozoa</taxon>
        <taxon>Arthropoda</taxon>
        <taxon>Hexapoda</taxon>
        <taxon>Insecta</taxon>
        <taxon>Pterygota</taxon>
        <taxon>Neoptera</taxon>
        <taxon>Endopterygota</taxon>
        <taxon>Diptera</taxon>
        <taxon>Nematocera</taxon>
        <taxon>Chironomoidea</taxon>
        <taxon>Chironomidae</taxon>
        <taxon>Clunio</taxon>
    </lineage>
</organism>
<accession>A0A1J1J1E1</accession>
<protein>
    <submittedName>
        <fullName evidence="1">CLUMA_CG019239, isoform A</fullName>
    </submittedName>
</protein>
<dbReference type="AlphaFoldDB" id="A0A1J1J1E1"/>
<proteinExistence type="predicted"/>